<gene>
    <name evidence="2" type="ORF">PLEPLA_LOCUS47056</name>
</gene>
<feature type="compositionally biased region" description="Basic and acidic residues" evidence="1">
    <location>
        <begin position="95"/>
        <end position="105"/>
    </location>
</feature>
<sequence length="323" mass="36164">MEPVLLPPGGRRTALVFVFCPSQSSQPAEERLTVDMGLKVRGRSAPLLLLQEHVVSSAPHDSREMKTFMKTPGLDKAPLCHEAFSHESAAADGCRSVHEEEKQRAAPDSLRNWMKMMKSPDLQVPERGAEKFSSCSSRFQKEEQRSSPPSLSGREKLLSHVQAPDSNSRTRGTAALTDSPSIRTEPQDPEPPPELLSGDLIRWSQIPSVLQLGGREPRTSGRQQQLSVLRPPPFLLHQFIRPGMTQELQPPECQGNQRLNQSCRAQWEPHSQHMCTGVPRGPQICRTNEREYMCPTRTCPREPAAQGPSTLRGEEEEEEEEEE</sequence>
<name>A0A9N7W0D9_PLEPL</name>
<comment type="caution">
    <text evidence="2">The sequence shown here is derived from an EMBL/GenBank/DDBJ whole genome shotgun (WGS) entry which is preliminary data.</text>
</comment>
<feature type="compositionally biased region" description="Acidic residues" evidence="1">
    <location>
        <begin position="314"/>
        <end position="323"/>
    </location>
</feature>
<proteinExistence type="predicted"/>
<feature type="region of interest" description="Disordered" evidence="1">
    <location>
        <begin position="92"/>
        <end position="197"/>
    </location>
</feature>
<dbReference type="Proteomes" id="UP001153269">
    <property type="component" value="Unassembled WGS sequence"/>
</dbReference>
<accession>A0A9N7W0D9</accession>
<feature type="compositionally biased region" description="Polar residues" evidence="1">
    <location>
        <begin position="164"/>
        <end position="184"/>
    </location>
</feature>
<dbReference type="AlphaFoldDB" id="A0A9N7W0D9"/>
<organism evidence="2 3">
    <name type="scientific">Pleuronectes platessa</name>
    <name type="common">European plaice</name>
    <dbReference type="NCBI Taxonomy" id="8262"/>
    <lineage>
        <taxon>Eukaryota</taxon>
        <taxon>Metazoa</taxon>
        <taxon>Chordata</taxon>
        <taxon>Craniata</taxon>
        <taxon>Vertebrata</taxon>
        <taxon>Euteleostomi</taxon>
        <taxon>Actinopterygii</taxon>
        <taxon>Neopterygii</taxon>
        <taxon>Teleostei</taxon>
        <taxon>Neoteleostei</taxon>
        <taxon>Acanthomorphata</taxon>
        <taxon>Carangaria</taxon>
        <taxon>Pleuronectiformes</taxon>
        <taxon>Pleuronectoidei</taxon>
        <taxon>Pleuronectidae</taxon>
        <taxon>Pleuronectes</taxon>
    </lineage>
</organism>
<evidence type="ECO:0000313" key="3">
    <source>
        <dbReference type="Proteomes" id="UP001153269"/>
    </source>
</evidence>
<protein>
    <submittedName>
        <fullName evidence="2">Uncharacterized protein</fullName>
    </submittedName>
</protein>
<evidence type="ECO:0000313" key="2">
    <source>
        <dbReference type="EMBL" id="CAB1459219.1"/>
    </source>
</evidence>
<feature type="region of interest" description="Disordered" evidence="1">
    <location>
        <begin position="297"/>
        <end position="323"/>
    </location>
</feature>
<dbReference type="EMBL" id="CADEAL010004421">
    <property type="protein sequence ID" value="CAB1459219.1"/>
    <property type="molecule type" value="Genomic_DNA"/>
</dbReference>
<evidence type="ECO:0000256" key="1">
    <source>
        <dbReference type="SAM" id="MobiDB-lite"/>
    </source>
</evidence>
<keyword evidence="3" id="KW-1185">Reference proteome</keyword>
<reference evidence="2" key="1">
    <citation type="submission" date="2020-03" db="EMBL/GenBank/DDBJ databases">
        <authorList>
            <person name="Weist P."/>
        </authorList>
    </citation>
    <scope>NUCLEOTIDE SEQUENCE</scope>
</reference>